<dbReference type="eggNOG" id="KOG4244">
    <property type="taxonomic scope" value="Eukaryota"/>
</dbReference>
<feature type="domain" description="Thioredoxin-like fold" evidence="1">
    <location>
        <begin position="31"/>
        <end position="114"/>
    </location>
</feature>
<dbReference type="Proteomes" id="UP000001593">
    <property type="component" value="Unassembled WGS sequence"/>
</dbReference>
<name>A7S1P8_NEMVE</name>
<dbReference type="KEGG" id="nve:5514238"/>
<dbReference type="EMBL" id="DS473719">
    <property type="protein sequence ID" value="EDO27173.1"/>
    <property type="molecule type" value="Genomic_DNA"/>
</dbReference>
<evidence type="ECO:0000313" key="2">
    <source>
        <dbReference type="EMBL" id="EDO27173.1"/>
    </source>
</evidence>
<evidence type="ECO:0000313" key="4">
    <source>
        <dbReference type="Proteomes" id="UP000001593"/>
    </source>
</evidence>
<protein>
    <recommendedName>
        <fullName evidence="1">Thioredoxin-like fold domain-containing protein</fullName>
    </recommendedName>
</protein>
<dbReference type="EMBL" id="DS469565">
    <property type="protein sequence ID" value="EDO42404.1"/>
    <property type="molecule type" value="Genomic_DNA"/>
</dbReference>
<proteinExistence type="predicted"/>
<dbReference type="InterPro" id="IPR036249">
    <property type="entry name" value="Thioredoxin-like_sf"/>
</dbReference>
<evidence type="ECO:0000313" key="3">
    <source>
        <dbReference type="EMBL" id="EDO42404.1"/>
    </source>
</evidence>
<dbReference type="InterPro" id="IPR012336">
    <property type="entry name" value="Thioredoxin-like_fold"/>
</dbReference>
<dbReference type="Pfam" id="PF17172">
    <property type="entry name" value="GST_N_4"/>
    <property type="match status" value="1"/>
</dbReference>
<keyword evidence="4" id="KW-1185">Reference proteome</keyword>
<reference evidence="3 4" key="1">
    <citation type="journal article" date="2007" name="Science">
        <title>Sea anemone genome reveals ancestral eumetazoan gene repertoire and genomic organization.</title>
        <authorList>
            <person name="Putnam N.H."/>
            <person name="Srivastava M."/>
            <person name="Hellsten U."/>
            <person name="Dirks B."/>
            <person name="Chapman J."/>
            <person name="Salamov A."/>
            <person name="Terry A."/>
            <person name="Shapiro H."/>
            <person name="Lindquist E."/>
            <person name="Kapitonov V.V."/>
            <person name="Jurka J."/>
            <person name="Genikhovich G."/>
            <person name="Grigoriev I.V."/>
            <person name="Lucas S.M."/>
            <person name="Steele R.E."/>
            <person name="Finnerty J.R."/>
            <person name="Technau U."/>
            <person name="Martindale M.Q."/>
            <person name="Rokhsar D.S."/>
        </authorList>
    </citation>
    <scope>NUCLEOTIDE SEQUENCE [LARGE SCALE GENOMIC DNA]</scope>
    <source>
        <strain evidence="3">CH2 x CH6</strain>
        <strain evidence="4">CH2 X CH6</strain>
    </source>
</reference>
<evidence type="ECO:0000259" key="1">
    <source>
        <dbReference type="Pfam" id="PF17172"/>
    </source>
</evidence>
<dbReference type="AlphaFoldDB" id="A7S1P8"/>
<accession>A7S1P8</accession>
<dbReference type="InterPro" id="IPR050931">
    <property type="entry name" value="Mito_Protein_Transport_Metaxin"/>
</dbReference>
<dbReference type="PANTHER" id="PTHR12289">
    <property type="entry name" value="METAXIN RELATED"/>
    <property type="match status" value="1"/>
</dbReference>
<dbReference type="SUPFAM" id="SSF52833">
    <property type="entry name" value="Thioredoxin-like"/>
    <property type="match status" value="1"/>
</dbReference>
<dbReference type="GO" id="GO:0005737">
    <property type="term" value="C:cytoplasm"/>
    <property type="evidence" value="ECO:0000318"/>
    <property type="project" value="GO_Central"/>
</dbReference>
<organism evidence="3 4">
    <name type="scientific">Nematostella vectensis</name>
    <name type="common">Starlet sea anemone</name>
    <dbReference type="NCBI Taxonomy" id="45351"/>
    <lineage>
        <taxon>Eukaryota</taxon>
        <taxon>Metazoa</taxon>
        <taxon>Cnidaria</taxon>
        <taxon>Anthozoa</taxon>
        <taxon>Hexacorallia</taxon>
        <taxon>Actiniaria</taxon>
        <taxon>Edwardsiidae</taxon>
        <taxon>Nematostella</taxon>
    </lineage>
</organism>
<dbReference type="HOGENOM" id="CLU_134031_0_0_1"/>
<dbReference type="InParanoid" id="A7S1P8"/>
<sequence>MATQTALEETKVILHQFPRPTASFPVANMSPFCLKLECFLRMAKIPYEIDTSLVFSSKRKFPWIEYKSTKMADSQFCIEYLSQEFGVDLDSGLSPEQNAVSTSLRVMLEENTFW</sequence>
<dbReference type="PANTHER" id="PTHR12289:SF41">
    <property type="entry name" value="FAILED AXON CONNECTIONS-RELATED"/>
    <property type="match status" value="1"/>
</dbReference>
<dbReference type="OMA" id="PWIEYKS"/>
<gene>
    <name evidence="3" type="ORF">NEMVEDRAFT_v1g101055</name>
    <name evidence="2" type="ORF">NEMVEDRAFT_v1g224337</name>
</gene>